<keyword evidence="4" id="KW-1185">Reference proteome</keyword>
<feature type="region of interest" description="Disordered" evidence="1">
    <location>
        <begin position="255"/>
        <end position="319"/>
    </location>
</feature>
<name>A0ABD3GZ55_9MARC</name>
<feature type="region of interest" description="Disordered" evidence="1">
    <location>
        <begin position="206"/>
        <end position="225"/>
    </location>
</feature>
<dbReference type="EMBL" id="JBJQOH010000006">
    <property type="protein sequence ID" value="KAL3684403.1"/>
    <property type="molecule type" value="Genomic_DNA"/>
</dbReference>
<comment type="caution">
    <text evidence="3">The sequence shown here is derived from an EMBL/GenBank/DDBJ whole genome shotgun (WGS) entry which is preliminary data.</text>
</comment>
<dbReference type="PANTHER" id="PTHR34125:SF7">
    <property type="entry name" value="TRANSMEMBRANE PROTEIN"/>
    <property type="match status" value="1"/>
</dbReference>
<protein>
    <submittedName>
        <fullName evidence="3">Uncharacterized protein</fullName>
    </submittedName>
</protein>
<evidence type="ECO:0000313" key="3">
    <source>
        <dbReference type="EMBL" id="KAL3684403.1"/>
    </source>
</evidence>
<sequence>MVMVAPDCHLRRMGFGAMDIVGMIWSHPVASVVVALLFTPPLFPVLVFFSPLLISTALVVLAMISMGSTVDDGSSSSGSGADYYNGCKQEWNELKEEMEFLNLRAHSFAIDDEDGPYLDDFDDRRQHKRHKGGAAAVVKSWEETGRAWVDSVLHQEARHKQPRTNSHNYFSSFPSVAFETNREVKFAQPIPQVSLVPFVPSPGTLLADSTGPAPPLGGDDRIPGRSVDTAAQNVLAVQAPSADYRGNERRERFTLLNKGDEKLAMPRAESVGSDSNSSRGQTVVESAEGRTDRGQSQHHQQHPSMSNQSGNGRSGDDVVISRIGSGEHHRTPSVVVATLSEKLNVPLEDIMALLNGEDKPLPSGGGGAARFRKGSDNS</sequence>
<gene>
    <name evidence="3" type="ORF">R1sor_002425</name>
</gene>
<accession>A0ABD3GZ55</accession>
<keyword evidence="2" id="KW-0472">Membrane</keyword>
<feature type="region of interest" description="Disordered" evidence="1">
    <location>
        <begin position="355"/>
        <end position="378"/>
    </location>
</feature>
<feature type="compositionally biased region" description="Polar residues" evidence="1">
    <location>
        <begin position="272"/>
        <end position="284"/>
    </location>
</feature>
<reference evidence="3 4" key="1">
    <citation type="submission" date="2024-09" db="EMBL/GenBank/DDBJ databases">
        <title>Chromosome-scale assembly of Riccia sorocarpa.</title>
        <authorList>
            <person name="Paukszto L."/>
        </authorList>
    </citation>
    <scope>NUCLEOTIDE SEQUENCE [LARGE SCALE GENOMIC DNA]</scope>
    <source>
        <strain evidence="3">LP-2024</strain>
        <tissue evidence="3">Aerial parts of the thallus</tissue>
    </source>
</reference>
<feature type="transmembrane region" description="Helical" evidence="2">
    <location>
        <begin position="20"/>
        <end position="39"/>
    </location>
</feature>
<feature type="compositionally biased region" description="Basic and acidic residues" evidence="1">
    <location>
        <begin position="255"/>
        <end position="264"/>
    </location>
</feature>
<evidence type="ECO:0000256" key="1">
    <source>
        <dbReference type="SAM" id="MobiDB-lite"/>
    </source>
</evidence>
<dbReference type="AlphaFoldDB" id="A0ABD3GZ55"/>
<keyword evidence="2" id="KW-1133">Transmembrane helix</keyword>
<evidence type="ECO:0000256" key="2">
    <source>
        <dbReference type="SAM" id="Phobius"/>
    </source>
</evidence>
<evidence type="ECO:0000313" key="4">
    <source>
        <dbReference type="Proteomes" id="UP001633002"/>
    </source>
</evidence>
<dbReference type="Proteomes" id="UP001633002">
    <property type="component" value="Unassembled WGS sequence"/>
</dbReference>
<feature type="transmembrane region" description="Helical" evidence="2">
    <location>
        <begin position="45"/>
        <end position="64"/>
    </location>
</feature>
<proteinExistence type="predicted"/>
<organism evidence="3 4">
    <name type="scientific">Riccia sorocarpa</name>
    <dbReference type="NCBI Taxonomy" id="122646"/>
    <lineage>
        <taxon>Eukaryota</taxon>
        <taxon>Viridiplantae</taxon>
        <taxon>Streptophyta</taxon>
        <taxon>Embryophyta</taxon>
        <taxon>Marchantiophyta</taxon>
        <taxon>Marchantiopsida</taxon>
        <taxon>Marchantiidae</taxon>
        <taxon>Marchantiales</taxon>
        <taxon>Ricciaceae</taxon>
        <taxon>Riccia</taxon>
    </lineage>
</organism>
<dbReference type="PANTHER" id="PTHR34125">
    <property type="entry name" value="OS01G0762900 PROTEIN"/>
    <property type="match status" value="1"/>
</dbReference>
<keyword evidence="2" id="KW-0812">Transmembrane</keyword>